<evidence type="ECO:0000313" key="3">
    <source>
        <dbReference type="Proteomes" id="UP000054383"/>
    </source>
</evidence>
<dbReference type="EMBL" id="CVMT01000002">
    <property type="protein sequence ID" value="CRG86427.1"/>
    <property type="molecule type" value="Genomic_DNA"/>
</dbReference>
<reference evidence="2 3" key="1">
    <citation type="submission" date="2015-04" db="EMBL/GenBank/DDBJ databases">
        <authorList>
            <person name="Syromyatnikov M.Y."/>
            <person name="Popov V.N."/>
        </authorList>
    </citation>
    <scope>NUCLEOTIDE SEQUENCE [LARGE SCALE GENOMIC DNA]</scope>
    <source>
        <strain evidence="2">WF-38-12</strain>
    </source>
</reference>
<dbReference type="AlphaFoldDB" id="A0A0U1LSQ5"/>
<evidence type="ECO:0000256" key="1">
    <source>
        <dbReference type="SAM" id="MobiDB-lite"/>
    </source>
</evidence>
<dbReference type="OrthoDB" id="5341924at2759"/>
<proteinExistence type="predicted"/>
<accession>A0A0U1LSQ5</accession>
<dbReference type="STRING" id="28573.A0A0U1LSQ5"/>
<keyword evidence="3" id="KW-1185">Reference proteome</keyword>
<sequence length="1023" mass="116403">MRTCLRPGLPLQLGCRSFVTRCNNSLAYFPRPPTIKAAPAGPRRSAWTRKLRTAAKNRQLTHNKPPPSTTIEPSERDFYFHPRLSGFVPKARDDASAWVRLLEPYLPQHLRVNVPKDVEDLHPTPSSGSRTVSHEEGKEIASVLRHARLLEDLDILSYLGFTLQRWTAVHALVTKMLDAVDKLEQGALARKGLPSNLKWHAGDIKEITSDIHAHTPNHSPAISLGFEKLPVSVSMENFTSEPRDEMAKSYIMGEIWQSLGFIVLEAADRPSQESDVAMSYVYQTIGRLHHSGNVSDMIYKRSDLASDLLLFRPPGMHLLYTHIMNVLTDTAWLVHEAEVLEKATATGDKFPYRHFKMDIRHLGHEIWLEFILWSCIENGQIKEGLWILKNMQTRQSVSRWRAVSWNTLLENPDLIEDTYIDTEDFWPHPDIQRTIGELEHKSGAFRGLGKRVISAEVITALAHHAVRLDKKDVESDGFLTASSAEALASINGIAKSTGDKWPFASLPRYLQIAGVMESQHLDSGAEPKSLELLLKSLRPAMPPWDDSVPTDYEALSAMSRPEIYNTSSMLTGLLERMMRAYSSDRQIESATETFNWLQQVIDSIKMDSIQGFFEKDAGIENQIDASELTQVPATPVEIDQSSIPSISQGTLADLLDLVTISKTFDFGEWLLFSQDADGPPIPLDAYGDQSLTPSILRFAMATQNQQLGEIAIERLASPISRNTFNAVANFRIVFHQWDEVEAVLNLLCQHRLKTWGESTLATLAAVIMRLEQKIQVSPEQDAIESLARAQSLLERFLTGVYSPKKTSHWHLRTHYDRAIYRWHHVLSSIGGAVTQACRNTRPRYTNKHDRDKLPYIPSVAFHVLLDGLVETRGSYPGMEFWKKWCIDIERPEAALLTQEGFYRLRKSADPTTEHTDPEIDLVWFREKQRKAVIPNLATVRIISRAAVQQYKNLTDKSLPKTRKQVTEVLDFCVERYRRLGLDKDQIDIETNNHARRQRKTEAKKRKAMDKPLIQKVYDDQMWR</sequence>
<name>A0A0U1LSQ5_TALIS</name>
<evidence type="ECO:0000313" key="2">
    <source>
        <dbReference type="EMBL" id="CRG86427.1"/>
    </source>
</evidence>
<feature type="region of interest" description="Disordered" evidence="1">
    <location>
        <begin position="54"/>
        <end position="75"/>
    </location>
</feature>
<protein>
    <submittedName>
        <fullName evidence="2">Uncharacterized protein</fullName>
    </submittedName>
</protein>
<gene>
    <name evidence="2" type="ORF">PISL3812_03433</name>
</gene>
<organism evidence="2 3">
    <name type="scientific">Talaromyces islandicus</name>
    <name type="common">Penicillium islandicum</name>
    <dbReference type="NCBI Taxonomy" id="28573"/>
    <lineage>
        <taxon>Eukaryota</taxon>
        <taxon>Fungi</taxon>
        <taxon>Dikarya</taxon>
        <taxon>Ascomycota</taxon>
        <taxon>Pezizomycotina</taxon>
        <taxon>Eurotiomycetes</taxon>
        <taxon>Eurotiomycetidae</taxon>
        <taxon>Eurotiales</taxon>
        <taxon>Trichocomaceae</taxon>
        <taxon>Talaromyces</taxon>
        <taxon>Talaromyces sect. Islandici</taxon>
    </lineage>
</organism>
<dbReference type="Proteomes" id="UP000054383">
    <property type="component" value="Unassembled WGS sequence"/>
</dbReference>
<dbReference type="OMA" id="WLELILW"/>